<evidence type="ECO:0000256" key="1">
    <source>
        <dbReference type="ARBA" id="ARBA00005964"/>
    </source>
</evidence>
<dbReference type="InterPro" id="IPR029058">
    <property type="entry name" value="AB_hydrolase_fold"/>
</dbReference>
<dbReference type="AlphaFoldDB" id="A0A5E4NGB5"/>
<dbReference type="PANTHER" id="PTHR11559">
    <property type="entry name" value="CARBOXYLESTERASE"/>
    <property type="match status" value="1"/>
</dbReference>
<dbReference type="EC" id="3.1.1.-" evidence="5"/>
<dbReference type="InterPro" id="IPR002018">
    <property type="entry name" value="CarbesteraseB"/>
</dbReference>
<dbReference type="Pfam" id="PF00135">
    <property type="entry name" value="COesterase"/>
    <property type="match status" value="1"/>
</dbReference>
<sequence>MELLFGNITLILGLVFGTKDVLQIHQGQIKGSVLKSRDGREFYAFQGIPYAKPPIGDLRFKEPVPAESWKGILNTNTQPNICIQKNLFMYQTLNEIIGDEDCLYLNVYTPRIPKFGDYRRLPVMVWIPGGGFSSGHGGSSLYGPQYLLDKEVVLVTINYRVGPLGFLSTEDDEMPGNYGMKDQVLALKWVQKNIPIFGGDPKRVTIFGESAGAVSVGLHLLSPMSKGLFHKAIIESGSPLCRWAVSPPGWAKRRALSMSTIAGCPTDSKQLADCLRKMPADLLVDLHYNFFEWTIYPAITFMPVVEQFNSKTEQFLSRYPLLDFNQESNVPVLIGMNSGEGGLFVARLYNGTGHLTESRLKKHFEHYVSSLLIYKYTTQMSDILKVGRKIFEHYFPDGNLDNTTQAVKMVTGGIFLQAIIDMAINMTSPVHFYVYDYTNEMTFNSLYGPCTKKIGVTHGDEMISLFPMKDQEPLKGDDLKVSKLLVDLWTRFASTEGLTIDGTDKGNKWPLFSIKNLEYLLINSSTPVLSKKPYMDEYKFWNELPLLSRLLESEIISKNLV</sequence>
<evidence type="ECO:0000313" key="8">
    <source>
        <dbReference type="Proteomes" id="UP000325440"/>
    </source>
</evidence>
<evidence type="ECO:0000256" key="4">
    <source>
        <dbReference type="ARBA" id="ARBA00023180"/>
    </source>
</evidence>
<keyword evidence="4" id="KW-0325">Glycoprotein</keyword>
<dbReference type="SUPFAM" id="SSF53474">
    <property type="entry name" value="alpha/beta-Hydrolases"/>
    <property type="match status" value="1"/>
</dbReference>
<keyword evidence="8" id="KW-1185">Reference proteome</keyword>
<evidence type="ECO:0000313" key="7">
    <source>
        <dbReference type="EMBL" id="VVC41621.1"/>
    </source>
</evidence>
<organism evidence="7 8">
    <name type="scientific">Cinara cedri</name>
    <dbReference type="NCBI Taxonomy" id="506608"/>
    <lineage>
        <taxon>Eukaryota</taxon>
        <taxon>Metazoa</taxon>
        <taxon>Ecdysozoa</taxon>
        <taxon>Arthropoda</taxon>
        <taxon>Hexapoda</taxon>
        <taxon>Insecta</taxon>
        <taxon>Pterygota</taxon>
        <taxon>Neoptera</taxon>
        <taxon>Paraneoptera</taxon>
        <taxon>Hemiptera</taxon>
        <taxon>Sternorrhyncha</taxon>
        <taxon>Aphidomorpha</taxon>
        <taxon>Aphidoidea</taxon>
        <taxon>Aphididae</taxon>
        <taxon>Lachninae</taxon>
        <taxon>Cinara</taxon>
    </lineage>
</organism>
<reference evidence="7 8" key="1">
    <citation type="submission" date="2019-08" db="EMBL/GenBank/DDBJ databases">
        <authorList>
            <person name="Alioto T."/>
            <person name="Alioto T."/>
            <person name="Gomez Garrido J."/>
        </authorList>
    </citation>
    <scope>NUCLEOTIDE SEQUENCE [LARGE SCALE GENOMIC DNA]</scope>
</reference>
<dbReference type="PROSITE" id="PS00941">
    <property type="entry name" value="CARBOXYLESTERASE_B_2"/>
    <property type="match status" value="1"/>
</dbReference>
<dbReference type="GO" id="GO:0052689">
    <property type="term" value="F:carboxylic ester hydrolase activity"/>
    <property type="evidence" value="ECO:0007669"/>
    <property type="project" value="UniProtKB-KW"/>
</dbReference>
<name>A0A5E4NGB5_9HEMI</name>
<dbReference type="InterPro" id="IPR019819">
    <property type="entry name" value="Carboxylesterase_B_CS"/>
</dbReference>
<dbReference type="InterPro" id="IPR019826">
    <property type="entry name" value="Carboxylesterase_B_AS"/>
</dbReference>
<evidence type="ECO:0000256" key="5">
    <source>
        <dbReference type="RuleBase" id="RU361235"/>
    </source>
</evidence>
<keyword evidence="5" id="KW-0732">Signal</keyword>
<gene>
    <name evidence="7" type="ORF">CINCED_3A009023</name>
</gene>
<protein>
    <recommendedName>
        <fullName evidence="5">Carboxylic ester hydrolase</fullName>
        <ecNumber evidence="5">3.1.1.-</ecNumber>
    </recommendedName>
</protein>
<dbReference type="OrthoDB" id="8174896at2759"/>
<dbReference type="Proteomes" id="UP000325440">
    <property type="component" value="Unassembled WGS sequence"/>
</dbReference>
<evidence type="ECO:0000256" key="3">
    <source>
        <dbReference type="ARBA" id="ARBA00022801"/>
    </source>
</evidence>
<dbReference type="EMBL" id="CABPRJ010001922">
    <property type="protein sequence ID" value="VVC41621.1"/>
    <property type="molecule type" value="Genomic_DNA"/>
</dbReference>
<accession>A0A5E4NGB5</accession>
<keyword evidence="3 5" id="KW-0378">Hydrolase</keyword>
<evidence type="ECO:0000259" key="6">
    <source>
        <dbReference type="Pfam" id="PF00135"/>
    </source>
</evidence>
<keyword evidence="2" id="KW-0719">Serine esterase</keyword>
<dbReference type="Gene3D" id="3.40.50.1820">
    <property type="entry name" value="alpha/beta hydrolase"/>
    <property type="match status" value="1"/>
</dbReference>
<comment type="similarity">
    <text evidence="1 5">Belongs to the type-B carboxylesterase/lipase family.</text>
</comment>
<evidence type="ECO:0000256" key="2">
    <source>
        <dbReference type="ARBA" id="ARBA00022487"/>
    </source>
</evidence>
<proteinExistence type="inferred from homology"/>
<feature type="chain" id="PRO_5023155170" description="Carboxylic ester hydrolase" evidence="5">
    <location>
        <begin position="18"/>
        <end position="561"/>
    </location>
</feature>
<dbReference type="PROSITE" id="PS00122">
    <property type="entry name" value="CARBOXYLESTERASE_B_1"/>
    <property type="match status" value="1"/>
</dbReference>
<feature type="domain" description="Carboxylesterase type B" evidence="6">
    <location>
        <begin position="20"/>
        <end position="541"/>
    </location>
</feature>
<feature type="signal peptide" evidence="5">
    <location>
        <begin position="1"/>
        <end position="17"/>
    </location>
</feature>
<dbReference type="InterPro" id="IPR050309">
    <property type="entry name" value="Type-B_Carboxylest/Lipase"/>
</dbReference>